<dbReference type="Proteomes" id="UP000292702">
    <property type="component" value="Unassembled WGS sequence"/>
</dbReference>
<comment type="caution">
    <text evidence="8">The sequence shown here is derived from an EMBL/GenBank/DDBJ whole genome shotgun (WGS) entry which is preliminary data.</text>
</comment>
<dbReference type="GO" id="GO:0022857">
    <property type="term" value="F:transmembrane transporter activity"/>
    <property type="evidence" value="ECO:0007669"/>
    <property type="project" value="InterPro"/>
</dbReference>
<feature type="compositionally biased region" description="Acidic residues" evidence="5">
    <location>
        <begin position="531"/>
        <end position="540"/>
    </location>
</feature>
<organism evidence="8 9">
    <name type="scientific">Steccherinum ochraceum</name>
    <dbReference type="NCBI Taxonomy" id="92696"/>
    <lineage>
        <taxon>Eukaryota</taxon>
        <taxon>Fungi</taxon>
        <taxon>Dikarya</taxon>
        <taxon>Basidiomycota</taxon>
        <taxon>Agaricomycotina</taxon>
        <taxon>Agaricomycetes</taxon>
        <taxon>Polyporales</taxon>
        <taxon>Steccherinaceae</taxon>
        <taxon>Steccherinum</taxon>
    </lineage>
</organism>
<feature type="transmembrane region" description="Helical" evidence="6">
    <location>
        <begin position="360"/>
        <end position="376"/>
    </location>
</feature>
<evidence type="ECO:0000313" key="9">
    <source>
        <dbReference type="Proteomes" id="UP000292702"/>
    </source>
</evidence>
<protein>
    <recommendedName>
        <fullName evidence="7">Major facilitator superfamily (MFS) profile domain-containing protein</fullName>
    </recommendedName>
</protein>
<dbReference type="InterPro" id="IPR011701">
    <property type="entry name" value="MFS"/>
</dbReference>
<feature type="transmembrane region" description="Helical" evidence="6">
    <location>
        <begin position="420"/>
        <end position="442"/>
    </location>
</feature>
<dbReference type="InterPro" id="IPR036259">
    <property type="entry name" value="MFS_trans_sf"/>
</dbReference>
<feature type="transmembrane region" description="Helical" evidence="6">
    <location>
        <begin position="332"/>
        <end position="353"/>
    </location>
</feature>
<proteinExistence type="predicted"/>
<name>A0A4R0RV10_9APHY</name>
<dbReference type="Pfam" id="PF07690">
    <property type="entry name" value="MFS_1"/>
    <property type="match status" value="1"/>
</dbReference>
<feature type="transmembrane region" description="Helical" evidence="6">
    <location>
        <begin position="185"/>
        <end position="205"/>
    </location>
</feature>
<dbReference type="EMBL" id="RWJN01000001">
    <property type="protein sequence ID" value="TCD71946.1"/>
    <property type="molecule type" value="Genomic_DNA"/>
</dbReference>
<dbReference type="PRINTS" id="PR01036">
    <property type="entry name" value="TCRTETB"/>
</dbReference>
<dbReference type="PROSITE" id="PS50850">
    <property type="entry name" value="MFS"/>
    <property type="match status" value="1"/>
</dbReference>
<dbReference type="SUPFAM" id="SSF103473">
    <property type="entry name" value="MFS general substrate transporter"/>
    <property type="match status" value="1"/>
</dbReference>
<feature type="transmembrane region" description="Helical" evidence="6">
    <location>
        <begin position="97"/>
        <end position="116"/>
    </location>
</feature>
<accession>A0A4R0RV10</accession>
<feature type="transmembrane region" description="Helical" evidence="6">
    <location>
        <begin position="122"/>
        <end position="142"/>
    </location>
</feature>
<evidence type="ECO:0000256" key="2">
    <source>
        <dbReference type="ARBA" id="ARBA00022692"/>
    </source>
</evidence>
<evidence type="ECO:0000256" key="1">
    <source>
        <dbReference type="ARBA" id="ARBA00004141"/>
    </source>
</evidence>
<dbReference type="PANTHER" id="PTHR23501">
    <property type="entry name" value="MAJOR FACILITATOR SUPERFAMILY"/>
    <property type="match status" value="1"/>
</dbReference>
<evidence type="ECO:0000259" key="7">
    <source>
        <dbReference type="PROSITE" id="PS50850"/>
    </source>
</evidence>
<dbReference type="OrthoDB" id="3437016at2759"/>
<dbReference type="InterPro" id="IPR020846">
    <property type="entry name" value="MFS_dom"/>
</dbReference>
<gene>
    <name evidence="8" type="ORF">EIP91_000078</name>
</gene>
<dbReference type="AlphaFoldDB" id="A0A4R0RV10"/>
<keyword evidence="4 6" id="KW-0472">Membrane</keyword>
<feature type="transmembrane region" description="Helical" evidence="6">
    <location>
        <begin position="493"/>
        <end position="512"/>
    </location>
</feature>
<keyword evidence="9" id="KW-1185">Reference proteome</keyword>
<dbReference type="GO" id="GO:0005886">
    <property type="term" value="C:plasma membrane"/>
    <property type="evidence" value="ECO:0007669"/>
    <property type="project" value="TreeGrafter"/>
</dbReference>
<feature type="domain" description="Major facilitator superfamily (MFS) profile" evidence="7">
    <location>
        <begin position="32"/>
        <end position="485"/>
    </location>
</feature>
<dbReference type="Gene3D" id="1.20.1720.10">
    <property type="entry name" value="Multidrug resistance protein D"/>
    <property type="match status" value="1"/>
</dbReference>
<sequence length="556" mass="58729">MEPSTEVASFQVGSKAPAQPSSAKKGSAFWLSVVAILVTTLLSALDLTAVSTALPTITADLGGADNFVWVGSAYGLSSSAILPLSGCLANIFGRKPIILIFIAFFALGSALAGAAQNMNMLIAARTIQGIGGGGILSLSDILMSDLVPLPERGIYEGIFALTWAFASGIGPPIGGAFAQKASWRWLFYLNLPLSGISFGLVVIFLKVRAPQGSIWEKLKRVDWIGNFIVIAGSTLAITGLTFAGIKFPWNSAQVLVPLIVGLVLIGVFILYEAKIPREPTIPWRVVNNPTVLSAYLATFTHGIGSIAVAYYLPVYFQACKGDDPIHSGIAMLPTALVIAPFAIVTGVSVNVLGKYRPANIVGWVLILVGFGVLSLLKLDSSTGQWVGYQIVVSAGLGFIYSSTIFPTLAPLPIEDAASALAFLAFVRAFAQTWGITIASTVLQNELKSKLPKDFTSLFPQGLEIAYAAIPVIGTLSEPLRTDVRVAFAQSLSIVWKCMIGISGLGLISLTFLKEVKMASNMDDRFALEPGGEGEESGPGEDPEKVDGTLLSSSHKE</sequence>
<evidence type="ECO:0000256" key="4">
    <source>
        <dbReference type="ARBA" id="ARBA00023136"/>
    </source>
</evidence>
<comment type="subcellular location">
    <subcellularLocation>
        <location evidence="1">Membrane</location>
        <topology evidence="1">Multi-pass membrane protein</topology>
    </subcellularLocation>
</comment>
<evidence type="ECO:0000256" key="3">
    <source>
        <dbReference type="ARBA" id="ARBA00022989"/>
    </source>
</evidence>
<evidence type="ECO:0000256" key="5">
    <source>
        <dbReference type="SAM" id="MobiDB-lite"/>
    </source>
</evidence>
<dbReference type="Gene3D" id="1.20.1250.20">
    <property type="entry name" value="MFS general substrate transporter like domains"/>
    <property type="match status" value="1"/>
</dbReference>
<reference evidence="8 9" key="1">
    <citation type="submission" date="2018-11" db="EMBL/GenBank/DDBJ databases">
        <title>Genome assembly of Steccherinum ochraceum LE-BIN_3174, the white-rot fungus of the Steccherinaceae family (The Residual Polyporoid clade, Polyporales, Basidiomycota).</title>
        <authorList>
            <person name="Fedorova T.V."/>
            <person name="Glazunova O.A."/>
            <person name="Landesman E.O."/>
            <person name="Moiseenko K.V."/>
            <person name="Psurtseva N.V."/>
            <person name="Savinova O.S."/>
            <person name="Shakhova N.V."/>
            <person name="Tyazhelova T.V."/>
            <person name="Vasina D.V."/>
        </authorList>
    </citation>
    <scope>NUCLEOTIDE SEQUENCE [LARGE SCALE GENOMIC DNA]</scope>
    <source>
        <strain evidence="8 9">LE-BIN_3174</strain>
    </source>
</reference>
<evidence type="ECO:0000256" key="6">
    <source>
        <dbReference type="SAM" id="Phobius"/>
    </source>
</evidence>
<evidence type="ECO:0000313" key="8">
    <source>
        <dbReference type="EMBL" id="TCD71946.1"/>
    </source>
</evidence>
<feature type="transmembrane region" description="Helical" evidence="6">
    <location>
        <begin position="28"/>
        <end position="47"/>
    </location>
</feature>
<feature type="transmembrane region" description="Helical" evidence="6">
    <location>
        <begin position="226"/>
        <end position="245"/>
    </location>
</feature>
<feature type="transmembrane region" description="Helical" evidence="6">
    <location>
        <begin position="388"/>
        <end position="408"/>
    </location>
</feature>
<keyword evidence="2 6" id="KW-0812">Transmembrane</keyword>
<keyword evidence="3 6" id="KW-1133">Transmembrane helix</keyword>
<dbReference type="PANTHER" id="PTHR23501:SF102">
    <property type="entry name" value="DRUG TRANSPORTER, PUTATIVE (AFU_ORTHOLOGUE AFUA_3G08530)-RELATED"/>
    <property type="match status" value="1"/>
</dbReference>
<feature type="transmembrane region" description="Helical" evidence="6">
    <location>
        <begin position="292"/>
        <end position="312"/>
    </location>
</feature>
<feature type="transmembrane region" description="Helical" evidence="6">
    <location>
        <begin position="251"/>
        <end position="271"/>
    </location>
</feature>
<feature type="transmembrane region" description="Helical" evidence="6">
    <location>
        <begin position="67"/>
        <end position="85"/>
    </location>
</feature>
<dbReference type="STRING" id="92696.A0A4R0RV10"/>
<feature type="region of interest" description="Disordered" evidence="5">
    <location>
        <begin position="523"/>
        <end position="556"/>
    </location>
</feature>
<feature type="transmembrane region" description="Helical" evidence="6">
    <location>
        <begin position="154"/>
        <end position="173"/>
    </location>
</feature>